<keyword evidence="4" id="KW-0633">Potassium transport</keyword>
<keyword evidence="11 12" id="KW-0407">Ion channel</keyword>
<proteinExistence type="inferred from homology"/>
<feature type="compositionally biased region" description="Polar residues" evidence="13">
    <location>
        <begin position="371"/>
        <end position="381"/>
    </location>
</feature>
<dbReference type="Proteomes" id="UP001175271">
    <property type="component" value="Unassembled WGS sequence"/>
</dbReference>
<evidence type="ECO:0000256" key="5">
    <source>
        <dbReference type="ARBA" id="ARBA00022692"/>
    </source>
</evidence>
<dbReference type="GO" id="GO:0030322">
    <property type="term" value="P:stabilization of membrane potential"/>
    <property type="evidence" value="ECO:0007669"/>
    <property type="project" value="TreeGrafter"/>
</dbReference>
<dbReference type="InterPro" id="IPR013099">
    <property type="entry name" value="K_chnl_dom"/>
</dbReference>
<dbReference type="PRINTS" id="PR01333">
    <property type="entry name" value="2POREKCHANEL"/>
</dbReference>
<feature type="compositionally biased region" description="Polar residues" evidence="13">
    <location>
        <begin position="581"/>
        <end position="592"/>
    </location>
</feature>
<feature type="domain" description="Potassium channel" evidence="15">
    <location>
        <begin position="107"/>
        <end position="168"/>
    </location>
</feature>
<evidence type="ECO:0000256" key="6">
    <source>
        <dbReference type="ARBA" id="ARBA00022826"/>
    </source>
</evidence>
<protein>
    <recommendedName>
        <fullName evidence="15">Potassium channel domain-containing protein</fullName>
    </recommendedName>
</protein>
<evidence type="ECO:0000259" key="15">
    <source>
        <dbReference type="Pfam" id="PF07885"/>
    </source>
</evidence>
<feature type="compositionally biased region" description="Pro residues" evidence="13">
    <location>
        <begin position="383"/>
        <end position="395"/>
    </location>
</feature>
<dbReference type="SUPFAM" id="SSF81324">
    <property type="entry name" value="Voltage-gated potassium channels"/>
    <property type="match status" value="2"/>
</dbReference>
<evidence type="ECO:0000256" key="10">
    <source>
        <dbReference type="ARBA" id="ARBA00023136"/>
    </source>
</evidence>
<feature type="transmembrane region" description="Helical" evidence="14">
    <location>
        <begin position="35"/>
        <end position="56"/>
    </location>
</feature>
<evidence type="ECO:0000313" key="17">
    <source>
        <dbReference type="Proteomes" id="UP001175271"/>
    </source>
</evidence>
<evidence type="ECO:0000256" key="14">
    <source>
        <dbReference type="SAM" id="Phobius"/>
    </source>
</evidence>
<dbReference type="Gene3D" id="1.10.287.70">
    <property type="match status" value="1"/>
</dbReference>
<dbReference type="PANTHER" id="PTHR11003:SF93">
    <property type="entry name" value="POTASSIUM CHANNEL DOMAIN-CONTAINING PROTEIN"/>
    <property type="match status" value="1"/>
</dbReference>
<dbReference type="InterPro" id="IPR003092">
    <property type="entry name" value="2pore_dom_K_chnl_TASK"/>
</dbReference>
<dbReference type="Pfam" id="PF07885">
    <property type="entry name" value="Ion_trans_2"/>
    <property type="match status" value="2"/>
</dbReference>
<feature type="domain" description="Potassium channel" evidence="15">
    <location>
        <begin position="216"/>
        <end position="289"/>
    </location>
</feature>
<feature type="region of interest" description="Disordered" evidence="13">
    <location>
        <begin position="565"/>
        <end position="599"/>
    </location>
</feature>
<keyword evidence="6" id="KW-0631">Potassium channel</keyword>
<feature type="transmembrane region" description="Helical" evidence="14">
    <location>
        <begin position="262"/>
        <end position="281"/>
    </location>
</feature>
<evidence type="ECO:0000256" key="2">
    <source>
        <dbReference type="ARBA" id="ARBA00006666"/>
    </source>
</evidence>
<evidence type="ECO:0000256" key="12">
    <source>
        <dbReference type="RuleBase" id="RU003857"/>
    </source>
</evidence>
<dbReference type="EMBL" id="JAUCMV010000004">
    <property type="protein sequence ID" value="KAK0401788.1"/>
    <property type="molecule type" value="Genomic_DNA"/>
</dbReference>
<comment type="similarity">
    <text evidence="2 12">Belongs to the two pore domain potassium channel (TC 1.A.1.8) family.</text>
</comment>
<keyword evidence="17" id="KW-1185">Reference proteome</keyword>
<feature type="transmembrane region" description="Helical" evidence="14">
    <location>
        <begin position="113"/>
        <end position="131"/>
    </location>
</feature>
<comment type="caution">
    <text evidence="16">The sequence shown here is derived from an EMBL/GenBank/DDBJ whole genome shotgun (WGS) entry which is preliminary data.</text>
</comment>
<dbReference type="AlphaFoldDB" id="A0AA39HBI1"/>
<evidence type="ECO:0000256" key="9">
    <source>
        <dbReference type="ARBA" id="ARBA00023065"/>
    </source>
</evidence>
<keyword evidence="10 14" id="KW-0472">Membrane</keyword>
<evidence type="ECO:0000256" key="7">
    <source>
        <dbReference type="ARBA" id="ARBA00022958"/>
    </source>
</evidence>
<dbReference type="GO" id="GO:0015271">
    <property type="term" value="F:outward rectifier potassium channel activity"/>
    <property type="evidence" value="ECO:0007669"/>
    <property type="project" value="TreeGrafter"/>
</dbReference>
<reference evidence="16" key="1">
    <citation type="submission" date="2023-06" db="EMBL/GenBank/DDBJ databases">
        <title>Genomic analysis of the entomopathogenic nematode Steinernema hermaphroditum.</title>
        <authorList>
            <person name="Schwarz E.M."/>
            <person name="Heppert J.K."/>
            <person name="Baniya A."/>
            <person name="Schwartz H.T."/>
            <person name="Tan C.-H."/>
            <person name="Antoshechkin I."/>
            <person name="Sternberg P.W."/>
            <person name="Goodrich-Blair H."/>
            <person name="Dillman A.R."/>
        </authorList>
    </citation>
    <scope>NUCLEOTIDE SEQUENCE</scope>
    <source>
        <strain evidence="16">PS9179</strain>
        <tissue evidence="16">Whole animal</tissue>
    </source>
</reference>
<feature type="region of interest" description="Disordered" evidence="13">
    <location>
        <begin position="348"/>
        <end position="402"/>
    </location>
</feature>
<dbReference type="PANTHER" id="PTHR11003">
    <property type="entry name" value="POTASSIUM CHANNEL, SUBFAMILY K"/>
    <property type="match status" value="1"/>
</dbReference>
<evidence type="ECO:0000256" key="8">
    <source>
        <dbReference type="ARBA" id="ARBA00022989"/>
    </source>
</evidence>
<gene>
    <name evidence="16" type="ORF">QR680_015970</name>
</gene>
<feature type="compositionally biased region" description="Basic and acidic residues" evidence="13">
    <location>
        <begin position="531"/>
        <end position="551"/>
    </location>
</feature>
<accession>A0AA39HBI1</accession>
<dbReference type="GO" id="GO:0022841">
    <property type="term" value="F:potassium ion leak channel activity"/>
    <property type="evidence" value="ECO:0007669"/>
    <property type="project" value="TreeGrafter"/>
</dbReference>
<feature type="transmembrane region" description="Helical" evidence="14">
    <location>
        <begin position="205"/>
        <end position="228"/>
    </location>
</feature>
<sequence>MGIISSDKRQLQDNRSMISQYNQRTNIKLRKAKPFTLHCSLLLVVFIYAFLGGLVFTRLESTALERQKKDQFQEKLNCASRILKSSKSKIDINRTVESIVKCWATEKDERSEWGYMTAWLYGFGICTTLGYNRIAPITTKGRLFCMLYGVIGIPMTMIIIANVGQYLREFAGNWRKKIEIYRSRRRESKIEEGEVKNVEDASIEYVSIVLLLVFSAYIALGAWLLPLLNGQLEIDFINGLYYNFLCLTAMDFGQLAPQKVAFLPITFIYVCFGLAITTIAIEVGSEYMKKLHYLGQRVKSVATTKIWFGSKHLKVRELLHAVGRKCGVEPEVIDGLDLENVVERAIAINEGREPPEDTNDEYPPQEPQPKSPSLHQNCQRGPTTPPREPSPPPKRPIIIKHVEPSPVQTRKFSIKRAILRTVSDHTVLGAEICPFDPRLDNCKICPIDVSPSPQEEEAIGWEAPIVVAMTNETIVPIEEMLTVRTSLPVVRLDQPKSEVCIFIEPEQEDEEKAEEKPSPRRVRARSLSPQNDEKIPKNFEEKKQMYGRDSKKLLETYQEEWNRIARRSGDGLYDTRRRSVMHSSTSNLSGSQKPDPYDV</sequence>
<dbReference type="GO" id="GO:0005886">
    <property type="term" value="C:plasma membrane"/>
    <property type="evidence" value="ECO:0007669"/>
    <property type="project" value="TreeGrafter"/>
</dbReference>
<dbReference type="InterPro" id="IPR003280">
    <property type="entry name" value="2pore_dom_K_chnl"/>
</dbReference>
<evidence type="ECO:0000256" key="4">
    <source>
        <dbReference type="ARBA" id="ARBA00022538"/>
    </source>
</evidence>
<evidence type="ECO:0000256" key="1">
    <source>
        <dbReference type="ARBA" id="ARBA00004141"/>
    </source>
</evidence>
<name>A0AA39HBI1_9BILA</name>
<keyword evidence="3 12" id="KW-0813">Transport</keyword>
<keyword evidence="9 12" id="KW-0406">Ion transport</keyword>
<keyword evidence="7" id="KW-0630">Potassium</keyword>
<feature type="transmembrane region" description="Helical" evidence="14">
    <location>
        <begin position="143"/>
        <end position="167"/>
    </location>
</feature>
<evidence type="ECO:0000256" key="3">
    <source>
        <dbReference type="ARBA" id="ARBA00022448"/>
    </source>
</evidence>
<dbReference type="PRINTS" id="PR01095">
    <property type="entry name" value="TASKCHANNEL"/>
</dbReference>
<evidence type="ECO:0000313" key="16">
    <source>
        <dbReference type="EMBL" id="KAK0401788.1"/>
    </source>
</evidence>
<evidence type="ECO:0000256" key="11">
    <source>
        <dbReference type="ARBA" id="ARBA00023303"/>
    </source>
</evidence>
<evidence type="ECO:0000256" key="13">
    <source>
        <dbReference type="SAM" id="MobiDB-lite"/>
    </source>
</evidence>
<keyword evidence="5 12" id="KW-0812">Transmembrane</keyword>
<keyword evidence="8 14" id="KW-1133">Transmembrane helix</keyword>
<feature type="compositionally biased region" description="Basic and acidic residues" evidence="13">
    <location>
        <begin position="565"/>
        <end position="577"/>
    </location>
</feature>
<feature type="region of interest" description="Disordered" evidence="13">
    <location>
        <begin position="503"/>
        <end position="551"/>
    </location>
</feature>
<organism evidence="16 17">
    <name type="scientific">Steinernema hermaphroditum</name>
    <dbReference type="NCBI Taxonomy" id="289476"/>
    <lineage>
        <taxon>Eukaryota</taxon>
        <taxon>Metazoa</taxon>
        <taxon>Ecdysozoa</taxon>
        <taxon>Nematoda</taxon>
        <taxon>Chromadorea</taxon>
        <taxon>Rhabditida</taxon>
        <taxon>Tylenchina</taxon>
        <taxon>Panagrolaimomorpha</taxon>
        <taxon>Strongyloidoidea</taxon>
        <taxon>Steinernematidae</taxon>
        <taxon>Steinernema</taxon>
    </lineage>
</organism>
<comment type="subcellular location">
    <subcellularLocation>
        <location evidence="1">Membrane</location>
        <topology evidence="1">Multi-pass membrane protein</topology>
    </subcellularLocation>
</comment>